<feature type="region of interest" description="Disordered" evidence="1">
    <location>
        <begin position="264"/>
        <end position="286"/>
    </location>
</feature>
<feature type="chain" id="PRO_5014736204" evidence="2">
    <location>
        <begin position="21"/>
        <end position="286"/>
    </location>
</feature>
<feature type="compositionally biased region" description="Basic and acidic residues" evidence="1">
    <location>
        <begin position="277"/>
        <end position="286"/>
    </location>
</feature>
<reference evidence="3 4" key="1">
    <citation type="journal article" date="2017" name="G3 (Bethesda)">
        <title>First Draft Genome Sequence of the Pathogenic Fungus Lomentospora prolificans (Formerly Scedosporium prolificans).</title>
        <authorList>
            <person name="Luo R."/>
            <person name="Zimin A."/>
            <person name="Workman R."/>
            <person name="Fan Y."/>
            <person name="Pertea G."/>
            <person name="Grossman N."/>
            <person name="Wear M.P."/>
            <person name="Jia B."/>
            <person name="Miller H."/>
            <person name="Casadevall A."/>
            <person name="Timp W."/>
            <person name="Zhang S.X."/>
            <person name="Salzberg S.L."/>
        </authorList>
    </citation>
    <scope>NUCLEOTIDE SEQUENCE [LARGE SCALE GENOMIC DNA]</scope>
    <source>
        <strain evidence="3 4">JHH-5317</strain>
    </source>
</reference>
<dbReference type="InParanoid" id="A0A2N3N6C9"/>
<organism evidence="3 4">
    <name type="scientific">Lomentospora prolificans</name>
    <dbReference type="NCBI Taxonomy" id="41688"/>
    <lineage>
        <taxon>Eukaryota</taxon>
        <taxon>Fungi</taxon>
        <taxon>Dikarya</taxon>
        <taxon>Ascomycota</taxon>
        <taxon>Pezizomycotina</taxon>
        <taxon>Sordariomycetes</taxon>
        <taxon>Hypocreomycetidae</taxon>
        <taxon>Microascales</taxon>
        <taxon>Microascaceae</taxon>
        <taxon>Lomentospora</taxon>
    </lineage>
</organism>
<keyword evidence="2" id="KW-0732">Signal</keyword>
<sequence>MVSRLPLTLLLFSLVSCGLSLDQKKWTLLNFERKCDHKTSSCDYSFFISEDEGNIFPCNFHVVSMLPDIVPASNLTFSGIRCSNSSKYDINVDLTDGARVIVMSIVKPEKGILAYFKYPHDEINKGDDAKPQTSDVYPLVPPESDEDPWFKSRKGNTGEDPLAYAARWKLFSPIRRIRDDVGKNVLNMAFMLLAEDHGDMICNVHLTYPKGKNAQTHSFFHEKCTNNDWYVSWGYDEDKDSAVMTVINPKGDRHAWFGWDDVNKRDEQLGSNGPGKTEARKPEDDL</sequence>
<dbReference type="OrthoDB" id="3836772at2759"/>
<dbReference type="AlphaFoldDB" id="A0A2N3N6C9"/>
<keyword evidence="4" id="KW-1185">Reference proteome</keyword>
<dbReference type="STRING" id="41688.A0A2N3N6C9"/>
<comment type="caution">
    <text evidence="3">The sequence shown here is derived from an EMBL/GenBank/DDBJ whole genome shotgun (WGS) entry which is preliminary data.</text>
</comment>
<dbReference type="VEuPathDB" id="FungiDB:jhhlp_006603"/>
<name>A0A2N3N6C9_9PEZI</name>
<dbReference type="PROSITE" id="PS51257">
    <property type="entry name" value="PROKAR_LIPOPROTEIN"/>
    <property type="match status" value="1"/>
</dbReference>
<dbReference type="Proteomes" id="UP000233524">
    <property type="component" value="Unassembled WGS sequence"/>
</dbReference>
<feature type="signal peptide" evidence="2">
    <location>
        <begin position="1"/>
        <end position="20"/>
    </location>
</feature>
<accession>A0A2N3N6C9</accession>
<gene>
    <name evidence="3" type="ORF">jhhlp_006603</name>
</gene>
<dbReference type="EMBL" id="NLAX01000701">
    <property type="protein sequence ID" value="PKS07991.1"/>
    <property type="molecule type" value="Genomic_DNA"/>
</dbReference>
<evidence type="ECO:0000256" key="2">
    <source>
        <dbReference type="SAM" id="SignalP"/>
    </source>
</evidence>
<evidence type="ECO:0000313" key="3">
    <source>
        <dbReference type="EMBL" id="PKS07991.1"/>
    </source>
</evidence>
<protein>
    <submittedName>
        <fullName evidence="3">Uncharacterized protein</fullName>
    </submittedName>
</protein>
<evidence type="ECO:0000313" key="4">
    <source>
        <dbReference type="Proteomes" id="UP000233524"/>
    </source>
</evidence>
<proteinExistence type="predicted"/>
<evidence type="ECO:0000256" key="1">
    <source>
        <dbReference type="SAM" id="MobiDB-lite"/>
    </source>
</evidence>